<dbReference type="EMBL" id="JAFBFH010000010">
    <property type="protein sequence ID" value="MBM7714920.1"/>
    <property type="molecule type" value="Genomic_DNA"/>
</dbReference>
<dbReference type="Proteomes" id="UP000823485">
    <property type="component" value="Unassembled WGS sequence"/>
</dbReference>
<protein>
    <submittedName>
        <fullName evidence="2">Uncharacterized protein</fullName>
    </submittedName>
</protein>
<dbReference type="RefSeq" id="WP_139345711.1">
    <property type="nucleotide sequence ID" value="NZ_JAFBFH010000010.1"/>
</dbReference>
<keyword evidence="1" id="KW-0472">Membrane</keyword>
<sequence>MEKKIGISLSFLLLGFVVSYIITSAFAHYGMNTSSLITGLLVVGVSVFLISLFEKIFPGKSEAAN</sequence>
<evidence type="ECO:0000256" key="1">
    <source>
        <dbReference type="SAM" id="Phobius"/>
    </source>
</evidence>
<comment type="caution">
    <text evidence="2">The sequence shown here is derived from an EMBL/GenBank/DDBJ whole genome shotgun (WGS) entry which is preliminary data.</text>
</comment>
<keyword evidence="1" id="KW-1133">Transmembrane helix</keyword>
<gene>
    <name evidence="2" type="ORF">JOC94_001892</name>
</gene>
<accession>A0ABS2R6C2</accession>
<evidence type="ECO:0000313" key="2">
    <source>
        <dbReference type="EMBL" id="MBM7714920.1"/>
    </source>
</evidence>
<feature type="transmembrane region" description="Helical" evidence="1">
    <location>
        <begin position="7"/>
        <end position="29"/>
    </location>
</feature>
<keyword evidence="3" id="KW-1185">Reference proteome</keyword>
<organism evidence="2 3">
    <name type="scientific">Siminovitchia thermophila</name>
    <dbReference type="NCBI Taxonomy" id="1245522"/>
    <lineage>
        <taxon>Bacteria</taxon>
        <taxon>Bacillati</taxon>
        <taxon>Bacillota</taxon>
        <taxon>Bacilli</taxon>
        <taxon>Bacillales</taxon>
        <taxon>Bacillaceae</taxon>
        <taxon>Siminovitchia</taxon>
    </lineage>
</organism>
<reference evidence="2 3" key="1">
    <citation type="submission" date="2021-01" db="EMBL/GenBank/DDBJ databases">
        <title>Genomic Encyclopedia of Type Strains, Phase IV (KMG-IV): sequencing the most valuable type-strain genomes for metagenomic binning, comparative biology and taxonomic classification.</title>
        <authorList>
            <person name="Goeker M."/>
        </authorList>
    </citation>
    <scope>NUCLEOTIDE SEQUENCE [LARGE SCALE GENOMIC DNA]</scope>
    <source>
        <strain evidence="2 3">DSM 105453</strain>
    </source>
</reference>
<name>A0ABS2R6C2_9BACI</name>
<proteinExistence type="predicted"/>
<evidence type="ECO:0000313" key="3">
    <source>
        <dbReference type="Proteomes" id="UP000823485"/>
    </source>
</evidence>
<feature type="transmembrane region" description="Helical" evidence="1">
    <location>
        <begin position="35"/>
        <end position="53"/>
    </location>
</feature>
<keyword evidence="1" id="KW-0812">Transmembrane</keyword>